<dbReference type="Pfam" id="PF09346">
    <property type="entry name" value="SMI1_KNR4"/>
    <property type="match status" value="1"/>
</dbReference>
<dbReference type="Gene3D" id="3.40.1580.10">
    <property type="entry name" value="SMI1/KNR4-like"/>
    <property type="match status" value="1"/>
</dbReference>
<evidence type="ECO:0000313" key="2">
    <source>
        <dbReference type="EMBL" id="QUE54498.1"/>
    </source>
</evidence>
<protein>
    <submittedName>
        <fullName evidence="2">SMI1/KNR4 family protein</fullName>
    </submittedName>
</protein>
<evidence type="ECO:0000313" key="3">
    <source>
        <dbReference type="Proteomes" id="UP000677616"/>
    </source>
</evidence>
<dbReference type="RefSeq" id="WP_212571210.1">
    <property type="nucleotide sequence ID" value="NZ_CP073084.1"/>
</dbReference>
<proteinExistence type="predicted"/>
<gene>
    <name evidence="2" type="ORF">INT76_00965</name>
</gene>
<keyword evidence="3" id="KW-1185">Reference proteome</keyword>
<name>A0ABX7YLZ7_9STRE</name>
<evidence type="ECO:0000259" key="1">
    <source>
        <dbReference type="SMART" id="SM00860"/>
    </source>
</evidence>
<dbReference type="InterPro" id="IPR018958">
    <property type="entry name" value="Knr4/Smi1-like_dom"/>
</dbReference>
<feature type="domain" description="Knr4/Smi1-like" evidence="1">
    <location>
        <begin position="11"/>
        <end position="136"/>
    </location>
</feature>
<reference evidence="2 3" key="1">
    <citation type="submission" date="2021-04" db="EMBL/GenBank/DDBJ databases">
        <title>Complete genome sequence of a novel Streptococcus species.</title>
        <authorList>
            <person name="Teng J.L.L."/>
        </authorList>
    </citation>
    <scope>NUCLEOTIDE SEQUENCE [LARGE SCALE GENOMIC DNA]</scope>
    <source>
        <strain evidence="2 3">HKU75</strain>
    </source>
</reference>
<organism evidence="2 3">
    <name type="scientific">Streptococcus oriscaviae</name>
    <dbReference type="NCBI Taxonomy" id="2781599"/>
    <lineage>
        <taxon>Bacteria</taxon>
        <taxon>Bacillati</taxon>
        <taxon>Bacillota</taxon>
        <taxon>Bacilli</taxon>
        <taxon>Lactobacillales</taxon>
        <taxon>Streptococcaceae</taxon>
        <taxon>Streptococcus</taxon>
    </lineage>
</organism>
<dbReference type="EMBL" id="CP073084">
    <property type="protein sequence ID" value="QUE54498.1"/>
    <property type="molecule type" value="Genomic_DNA"/>
</dbReference>
<dbReference type="SUPFAM" id="SSF160631">
    <property type="entry name" value="SMI1/KNR4-like"/>
    <property type="match status" value="1"/>
</dbReference>
<dbReference type="InterPro" id="IPR037883">
    <property type="entry name" value="Knr4/Smi1-like_sf"/>
</dbReference>
<sequence length="142" mass="16656">MTLLLQNTDEKISKEDFFEFETKIKQKLPISMMNFYLKYNGGQPNLLYVHDKKHVFPFNAFYSLTEIIDSLKWFDEDVLPSGFKVENLLHFAYDPGSGNYAMSLRDSDFGKIYFYVLEEKAEIHGEWDSFDEFINSFIANGS</sequence>
<dbReference type="Proteomes" id="UP000677616">
    <property type="component" value="Chromosome"/>
</dbReference>
<dbReference type="SMART" id="SM00860">
    <property type="entry name" value="SMI1_KNR4"/>
    <property type="match status" value="1"/>
</dbReference>
<accession>A0ABX7YLZ7</accession>